<dbReference type="InterPro" id="IPR003367">
    <property type="entry name" value="Thrombospondin_3-like_rpt"/>
</dbReference>
<accession>A0A2S0VXI7</accession>
<dbReference type="EMBL" id="CP026604">
    <property type="protein sequence ID" value="AWB68939.1"/>
    <property type="molecule type" value="Genomic_DNA"/>
</dbReference>
<dbReference type="GO" id="GO:0005509">
    <property type="term" value="F:calcium ion binding"/>
    <property type="evidence" value="ECO:0007669"/>
    <property type="project" value="InterPro"/>
</dbReference>
<dbReference type="Proteomes" id="UP000244441">
    <property type="component" value="Chromosome"/>
</dbReference>
<dbReference type="OrthoDB" id="9805832at2"/>
<dbReference type="KEGG" id="cate:C2869_06385"/>
<evidence type="ECO:0000313" key="3">
    <source>
        <dbReference type="Proteomes" id="UP000244441"/>
    </source>
</evidence>
<dbReference type="GO" id="GO:0007155">
    <property type="term" value="P:cell adhesion"/>
    <property type="evidence" value="ECO:0007669"/>
    <property type="project" value="InterPro"/>
</dbReference>
<dbReference type="SUPFAM" id="SSF103647">
    <property type="entry name" value="TSP type-3 repeat"/>
    <property type="match status" value="1"/>
</dbReference>
<evidence type="ECO:0000313" key="2">
    <source>
        <dbReference type="EMBL" id="AWB68939.1"/>
    </source>
</evidence>
<proteinExistence type="predicted"/>
<organism evidence="2 3">
    <name type="scientific">Saccharobesus litoralis</name>
    <dbReference type="NCBI Taxonomy" id="2172099"/>
    <lineage>
        <taxon>Bacteria</taxon>
        <taxon>Pseudomonadati</taxon>
        <taxon>Pseudomonadota</taxon>
        <taxon>Gammaproteobacteria</taxon>
        <taxon>Alteromonadales</taxon>
        <taxon>Alteromonadaceae</taxon>
        <taxon>Saccharobesus</taxon>
    </lineage>
</organism>
<keyword evidence="3" id="KW-1185">Reference proteome</keyword>
<reference evidence="2 3" key="1">
    <citation type="submission" date="2018-01" db="EMBL/GenBank/DDBJ databases">
        <title>Genome sequence of a Cantenovulum-like bacteria.</title>
        <authorList>
            <person name="Tan W.R."/>
            <person name="Lau N.-S."/>
            <person name="Go F."/>
            <person name="Amirul A.-A.A."/>
        </authorList>
    </citation>
    <scope>NUCLEOTIDE SEQUENCE [LARGE SCALE GENOMIC DNA]</scope>
    <source>
        <strain evidence="2 3">CCB-QB4</strain>
    </source>
</reference>
<dbReference type="Gene3D" id="4.10.1080.10">
    <property type="entry name" value="TSP type-3 repeat"/>
    <property type="match status" value="1"/>
</dbReference>
<dbReference type="InterPro" id="IPR028974">
    <property type="entry name" value="TSP_type-3_rpt"/>
</dbReference>
<protein>
    <submittedName>
        <fullName evidence="2">Uncharacterized protein</fullName>
    </submittedName>
</protein>
<evidence type="ECO:0000256" key="1">
    <source>
        <dbReference type="ARBA" id="ARBA00022729"/>
    </source>
</evidence>
<sequence length="389" mass="41540">MTISNNTFNGSWNKGAGGNGYIRGSKLYDSWITGNDIQNVRHITLQWSATGNLVENNTLNCDINLHGGWERNNIIRNNTVLVPYEHQSWSSGAPGTGTWQPFWWASGDHATNWSGPTGPNNQLTNNTFKKALSSGAAINTWGLFDTPNVTYYLGWDGTGYKHLEDNSGPVATWTQQIAEEVYANIPNSGVTTSSTSTYDTDNDGVLDNVDQCPNTPAGATVDSYGCEVIGDSDNDGVLDNVDQCPNTPAGATVDSNGCQVIGDSDNDGVLDNVDQCPNTPAGSTVDSNGCEVVVGGCSQIIDIPWSTKTEVTLAAGTCIRFDRDLSGENNQFWDSDENTSCNFRGTVTSVDGSGSLAINSNYVSSQALSGTTLLIESNNSCPYIKVKAY</sequence>
<gene>
    <name evidence="2" type="ORF">C2869_06385</name>
</gene>
<name>A0A2S0VXI7_9ALTE</name>
<dbReference type="Pfam" id="PF02412">
    <property type="entry name" value="TSP_3"/>
    <property type="match status" value="3"/>
</dbReference>
<keyword evidence="1" id="KW-0732">Signal</keyword>
<dbReference type="AlphaFoldDB" id="A0A2S0VXI7"/>